<proteinExistence type="predicted"/>
<dbReference type="RefSeq" id="WP_203764912.1">
    <property type="nucleotide sequence ID" value="NZ_BAAABO010000036.1"/>
</dbReference>
<reference evidence="1 2" key="1">
    <citation type="submission" date="2021-01" db="EMBL/GenBank/DDBJ databases">
        <title>Whole genome shotgun sequence of Actinoplanes deccanensis NBRC 13994.</title>
        <authorList>
            <person name="Komaki H."/>
            <person name="Tamura T."/>
        </authorList>
    </citation>
    <scope>NUCLEOTIDE SEQUENCE [LARGE SCALE GENOMIC DNA]</scope>
    <source>
        <strain evidence="1 2">NBRC 13994</strain>
    </source>
</reference>
<accession>A0ABQ3Y559</accession>
<organism evidence="1 2">
    <name type="scientific">Paractinoplanes deccanensis</name>
    <dbReference type="NCBI Taxonomy" id="113561"/>
    <lineage>
        <taxon>Bacteria</taxon>
        <taxon>Bacillati</taxon>
        <taxon>Actinomycetota</taxon>
        <taxon>Actinomycetes</taxon>
        <taxon>Micromonosporales</taxon>
        <taxon>Micromonosporaceae</taxon>
        <taxon>Paractinoplanes</taxon>
    </lineage>
</organism>
<protein>
    <recommendedName>
        <fullName evidence="3">N-acetyltransferase domain-containing protein</fullName>
    </recommendedName>
</protein>
<evidence type="ECO:0000313" key="1">
    <source>
        <dbReference type="EMBL" id="GID75123.1"/>
    </source>
</evidence>
<keyword evidence="2" id="KW-1185">Reference proteome</keyword>
<evidence type="ECO:0008006" key="3">
    <source>
        <dbReference type="Google" id="ProtNLM"/>
    </source>
</evidence>
<name>A0ABQ3Y559_9ACTN</name>
<dbReference type="Gene3D" id="3.40.630.30">
    <property type="match status" value="1"/>
</dbReference>
<comment type="caution">
    <text evidence="1">The sequence shown here is derived from an EMBL/GenBank/DDBJ whole genome shotgun (WGS) entry which is preliminary data.</text>
</comment>
<evidence type="ECO:0000313" key="2">
    <source>
        <dbReference type="Proteomes" id="UP000609879"/>
    </source>
</evidence>
<dbReference type="EMBL" id="BOMI01000070">
    <property type="protein sequence ID" value="GID75123.1"/>
    <property type="molecule type" value="Genomic_DNA"/>
</dbReference>
<sequence>MRIVTRADHPELQDEAAAVFRERWPEFIFHDEVPKKYLGRVEEHFGHFDVMALGDDGAVLAGGWGVPLAWDGTVADLPSGYDDALVRAVEGHEAGREATTLSFMAAAVGAAHDKRGLATAVLGELTRRAYGKGLSHVIAPLRPTGKHRYPTVPMAEYATWTRADGLSIDPWIRTHQRMGARVLGPAPSSMVIEGTVAEWESWTGMVFPVTDDYVVPDALNTVHIDVERDRGVYVEENLWVRHA</sequence>
<dbReference type="Proteomes" id="UP000609879">
    <property type="component" value="Unassembled WGS sequence"/>
</dbReference>
<gene>
    <name evidence="1" type="ORF">Ade02nite_37640</name>
</gene>